<protein>
    <submittedName>
        <fullName evidence="2">Uncharacterized protein LOC142171766</fullName>
    </submittedName>
</protein>
<evidence type="ECO:0000313" key="1">
    <source>
        <dbReference type="Proteomes" id="UP000790787"/>
    </source>
</evidence>
<reference evidence="1" key="1">
    <citation type="journal article" date="2014" name="Nat. Commun.">
        <title>The tobacco genome sequence and its comparison with those of tomato and potato.</title>
        <authorList>
            <person name="Sierro N."/>
            <person name="Battey J.N."/>
            <person name="Ouadi S."/>
            <person name="Bakaher N."/>
            <person name="Bovet L."/>
            <person name="Willig A."/>
            <person name="Goepfert S."/>
            <person name="Peitsch M.C."/>
            <person name="Ivanov N.V."/>
        </authorList>
    </citation>
    <scope>NUCLEOTIDE SEQUENCE [LARGE SCALE GENOMIC DNA]</scope>
</reference>
<evidence type="ECO:0000313" key="2">
    <source>
        <dbReference type="RefSeq" id="XP_075091564.1"/>
    </source>
</evidence>
<organism evidence="1 2">
    <name type="scientific">Nicotiana tabacum</name>
    <name type="common">Common tobacco</name>
    <dbReference type="NCBI Taxonomy" id="4097"/>
    <lineage>
        <taxon>Eukaryota</taxon>
        <taxon>Viridiplantae</taxon>
        <taxon>Streptophyta</taxon>
        <taxon>Embryophyta</taxon>
        <taxon>Tracheophyta</taxon>
        <taxon>Spermatophyta</taxon>
        <taxon>Magnoliopsida</taxon>
        <taxon>eudicotyledons</taxon>
        <taxon>Gunneridae</taxon>
        <taxon>Pentapetalae</taxon>
        <taxon>asterids</taxon>
        <taxon>lamiids</taxon>
        <taxon>Solanales</taxon>
        <taxon>Solanaceae</taxon>
        <taxon>Nicotianoideae</taxon>
        <taxon>Nicotianeae</taxon>
        <taxon>Nicotiana</taxon>
    </lineage>
</organism>
<dbReference type="RefSeq" id="XP_075091564.1">
    <property type="nucleotide sequence ID" value="XM_075235463.1"/>
</dbReference>
<reference evidence="2" key="2">
    <citation type="submission" date="2025-08" db="UniProtKB">
        <authorList>
            <consortium name="RefSeq"/>
        </authorList>
    </citation>
    <scope>IDENTIFICATION</scope>
    <source>
        <tissue evidence="2">Leaf</tissue>
    </source>
</reference>
<proteinExistence type="predicted"/>
<keyword evidence="1" id="KW-1185">Reference proteome</keyword>
<dbReference type="Proteomes" id="UP000790787">
    <property type="component" value="Chromosome 17"/>
</dbReference>
<accession>A0AC58T2W5</accession>
<name>A0AC58T2W5_TOBAC</name>
<gene>
    <name evidence="2" type="primary">LOC142171766</name>
</gene>
<sequence length="391" mass="45625">MDRRVAFDRIKEYPSNPPVLVPPEPGKPLLLYLSVLDNDFRCVLGQHDKTGRKEHAIYYLRKNFTPCKTKYTLIERTCCAITWITQKLRHYMSACTTYLLSRLDPLKYIFQKPMLTGKLAKRQILLNKFEIAYITRKDIKGQTLADQVVENLVDGDYEPLTMYFPDKEVLFAREDIAESYPGWRMFFDGATEFKGVRIGAVLISESGKNYPASANIRFPCTNNIAEDEVWIIGIRMAVDMNVKELFVIEDSGLLINQVQGEWSTKKIKILPYMHCVKELCKKFTKIEFKHVPRIQNEFDDALATLSSMIQHLDKIYIDPIEVEISGQHAYYLHLDEEPDGKPWYHDIRRFLASRDYLEEATNSQKRALRRLANHFFLNGEVLYRRTPALDF</sequence>